<evidence type="ECO:0000259" key="6">
    <source>
        <dbReference type="PROSITE" id="PS50016"/>
    </source>
</evidence>
<dbReference type="InterPro" id="IPR019080">
    <property type="entry name" value="YqaJ_viral_recombinase"/>
</dbReference>
<reference evidence="8" key="1">
    <citation type="journal article" date="2017" name="bioRxiv">
        <title>Comparative analysis of the genomes of Stylophora pistillata and Acropora digitifera provides evidence for extensive differences between species of corals.</title>
        <authorList>
            <person name="Voolstra C.R."/>
            <person name="Li Y."/>
            <person name="Liew Y.J."/>
            <person name="Baumgarten S."/>
            <person name="Zoccola D."/>
            <person name="Flot J.-F."/>
            <person name="Tambutte S."/>
            <person name="Allemand D."/>
            <person name="Aranda M."/>
        </authorList>
    </citation>
    <scope>NUCLEOTIDE SEQUENCE [LARGE SCALE GENOMIC DNA]</scope>
</reference>
<dbReference type="Pfam" id="PF09588">
    <property type="entry name" value="YqaJ"/>
    <property type="match status" value="1"/>
</dbReference>
<dbReference type="InterPro" id="IPR013083">
    <property type="entry name" value="Znf_RING/FYVE/PHD"/>
</dbReference>
<evidence type="ECO:0000313" key="8">
    <source>
        <dbReference type="Proteomes" id="UP000225706"/>
    </source>
</evidence>
<sequence>MIKVAVPKHKWFPETWFSTDGCETHWKSNHYVWDALQSYQAPEPCNLDLKYTELLNKYLEVEINISEEEIEIVEQDTKTQAKGSGFFRHRAGRIGASVCGAAYHNNIAQPSQSLIQSVCYPHLFKLNIKAVKYGCKYEESAIKAYEQVMKQQHVNFELKRCGLFINVDLNTRIRHSQYKKGKKASNQKVQSTIHQAAMKYNTICVCNGKASTKDRLVECHNTTCKNGHFFHLWCLGLKRLPNNSKTTWLCPDCSGKKTTTTTSASSLPESPVASNLSDDNDDDDSDIEITKVSTGSINKFSALKRLDSSDYNIIKDPTGWLTGDIQHAHVLIKQENQSIGGFQRPILGRVRNLDVESGEFIQILHTGSDHWVCVSSIGCTPGIVNLYDSLFHHAICQEIEEQTNDLLGWNLISLNSVPVQQENNGSDCGVFCVAFATCLAFATNPAMSLLMFQECAPIC</sequence>
<dbReference type="SMART" id="SM00249">
    <property type="entry name" value="PHD"/>
    <property type="match status" value="1"/>
</dbReference>
<proteinExistence type="predicted"/>
<evidence type="ECO:0000256" key="1">
    <source>
        <dbReference type="ARBA" id="ARBA00022723"/>
    </source>
</evidence>
<feature type="region of interest" description="Disordered" evidence="5">
    <location>
        <begin position="255"/>
        <end position="285"/>
    </location>
</feature>
<dbReference type="InterPro" id="IPR019787">
    <property type="entry name" value="Znf_PHD-finger"/>
</dbReference>
<keyword evidence="1" id="KW-0479">Metal-binding</keyword>
<dbReference type="PROSITE" id="PS50016">
    <property type="entry name" value="ZF_PHD_2"/>
    <property type="match status" value="1"/>
</dbReference>
<name>A0A2B4RSK0_STYPI</name>
<dbReference type="InterPro" id="IPR011011">
    <property type="entry name" value="Znf_FYVE_PHD"/>
</dbReference>
<protein>
    <recommendedName>
        <fullName evidence="6">PHD-type domain-containing protein</fullName>
    </recommendedName>
</protein>
<dbReference type="SUPFAM" id="SSF54001">
    <property type="entry name" value="Cysteine proteinases"/>
    <property type="match status" value="1"/>
</dbReference>
<evidence type="ECO:0000256" key="3">
    <source>
        <dbReference type="ARBA" id="ARBA00022833"/>
    </source>
</evidence>
<dbReference type="InterPro" id="IPR038765">
    <property type="entry name" value="Papain-like_cys_pep_sf"/>
</dbReference>
<dbReference type="InterPro" id="IPR001965">
    <property type="entry name" value="Znf_PHD"/>
</dbReference>
<dbReference type="InterPro" id="IPR011604">
    <property type="entry name" value="PDDEXK-like_dom_sf"/>
</dbReference>
<keyword evidence="2 4" id="KW-0863">Zinc-finger</keyword>
<keyword evidence="3" id="KW-0862">Zinc</keyword>
<dbReference type="GO" id="GO:0008270">
    <property type="term" value="F:zinc ion binding"/>
    <property type="evidence" value="ECO:0007669"/>
    <property type="project" value="UniProtKB-KW"/>
</dbReference>
<dbReference type="AlphaFoldDB" id="A0A2B4RSK0"/>
<dbReference type="Gene3D" id="3.90.320.10">
    <property type="match status" value="1"/>
</dbReference>
<gene>
    <name evidence="7" type="ORF">AWC38_SpisGene15809</name>
</gene>
<dbReference type="EMBL" id="LSMT01000345">
    <property type="protein sequence ID" value="PFX19773.1"/>
    <property type="molecule type" value="Genomic_DNA"/>
</dbReference>
<accession>A0A2B4RSK0</accession>
<organism evidence="7 8">
    <name type="scientific">Stylophora pistillata</name>
    <name type="common">Smooth cauliflower coral</name>
    <dbReference type="NCBI Taxonomy" id="50429"/>
    <lineage>
        <taxon>Eukaryota</taxon>
        <taxon>Metazoa</taxon>
        <taxon>Cnidaria</taxon>
        <taxon>Anthozoa</taxon>
        <taxon>Hexacorallia</taxon>
        <taxon>Scleractinia</taxon>
        <taxon>Astrocoeniina</taxon>
        <taxon>Pocilloporidae</taxon>
        <taxon>Stylophora</taxon>
    </lineage>
</organism>
<dbReference type="Proteomes" id="UP000225706">
    <property type="component" value="Unassembled WGS sequence"/>
</dbReference>
<keyword evidence="8" id="KW-1185">Reference proteome</keyword>
<dbReference type="OrthoDB" id="5985686at2759"/>
<evidence type="ECO:0000256" key="5">
    <source>
        <dbReference type="SAM" id="MobiDB-lite"/>
    </source>
</evidence>
<dbReference type="PANTHER" id="PTHR47526:SF3">
    <property type="entry name" value="PHD-TYPE DOMAIN-CONTAINING PROTEIN"/>
    <property type="match status" value="1"/>
</dbReference>
<evidence type="ECO:0000313" key="7">
    <source>
        <dbReference type="EMBL" id="PFX19773.1"/>
    </source>
</evidence>
<feature type="domain" description="PHD-type" evidence="6">
    <location>
        <begin position="201"/>
        <end position="256"/>
    </location>
</feature>
<dbReference type="Gene3D" id="3.30.40.10">
    <property type="entry name" value="Zinc/RING finger domain, C3HC4 (zinc finger)"/>
    <property type="match status" value="1"/>
</dbReference>
<evidence type="ECO:0000256" key="2">
    <source>
        <dbReference type="ARBA" id="ARBA00022771"/>
    </source>
</evidence>
<dbReference type="PANTHER" id="PTHR47526">
    <property type="entry name" value="ATP-DEPENDENT DNA HELICASE"/>
    <property type="match status" value="1"/>
</dbReference>
<dbReference type="SUPFAM" id="SSF57903">
    <property type="entry name" value="FYVE/PHD zinc finger"/>
    <property type="match status" value="1"/>
</dbReference>
<evidence type="ECO:0000256" key="4">
    <source>
        <dbReference type="PROSITE-ProRule" id="PRU00146"/>
    </source>
</evidence>
<dbReference type="Gene3D" id="3.40.395.10">
    <property type="entry name" value="Adenoviral Proteinase, Chain A"/>
    <property type="match status" value="1"/>
</dbReference>
<comment type="caution">
    <text evidence="7">The sequence shown here is derived from an EMBL/GenBank/DDBJ whole genome shotgun (WGS) entry which is preliminary data.</text>
</comment>